<dbReference type="OrthoDB" id="3363827at2"/>
<reference evidence="2 3" key="1">
    <citation type="submission" date="2019-06" db="EMBL/GenBank/DDBJ databases">
        <title>Sequencing the genomes of 1000 actinobacteria strains.</title>
        <authorList>
            <person name="Klenk H.-P."/>
        </authorList>
    </citation>
    <scope>NUCLEOTIDE SEQUENCE [LARGE SCALE GENOMIC DNA]</scope>
    <source>
        <strain evidence="2 3">DSM 45671</strain>
    </source>
</reference>
<gene>
    <name evidence="2" type="ORF">FHX44_114861</name>
</gene>
<sequence>MNPNRPARLNRTVLALLGLLCLAAGAVVLLIGTGRLGGVLPVAADAPLLPPGLVVPGWGPPGAAAVAVIIGLLALRWLIAQTVRRPAGSNWQLSPDTSTGTTHIGSAAAVRPLAEEIEDYPGVRSTTASLTGPHQHPHLHLRVSADDHADISELRRRIGTDAIPRLTQALNLPALHADVLLRLVTAGGARTG</sequence>
<evidence type="ECO:0000256" key="1">
    <source>
        <dbReference type="SAM" id="Phobius"/>
    </source>
</evidence>
<protein>
    <submittedName>
        <fullName evidence="2">Uncharacterized protein</fullName>
    </submittedName>
</protein>
<dbReference type="EMBL" id="VIWU01000001">
    <property type="protein sequence ID" value="TWF78937.1"/>
    <property type="molecule type" value="Genomic_DNA"/>
</dbReference>
<proteinExistence type="predicted"/>
<dbReference type="AlphaFoldDB" id="A0A561SVP7"/>
<organism evidence="2 3">
    <name type="scientific">Pseudonocardia hierapolitana</name>
    <dbReference type="NCBI Taxonomy" id="1128676"/>
    <lineage>
        <taxon>Bacteria</taxon>
        <taxon>Bacillati</taxon>
        <taxon>Actinomycetota</taxon>
        <taxon>Actinomycetes</taxon>
        <taxon>Pseudonocardiales</taxon>
        <taxon>Pseudonocardiaceae</taxon>
        <taxon>Pseudonocardia</taxon>
    </lineage>
</organism>
<accession>A0A561SVP7</accession>
<dbReference type="RefSeq" id="WP_147257864.1">
    <property type="nucleotide sequence ID" value="NZ_VIWU01000001.1"/>
</dbReference>
<feature type="transmembrane region" description="Helical" evidence="1">
    <location>
        <begin position="61"/>
        <end position="79"/>
    </location>
</feature>
<keyword evidence="1" id="KW-0472">Membrane</keyword>
<comment type="caution">
    <text evidence="2">The sequence shown here is derived from an EMBL/GenBank/DDBJ whole genome shotgun (WGS) entry which is preliminary data.</text>
</comment>
<evidence type="ECO:0000313" key="2">
    <source>
        <dbReference type="EMBL" id="TWF78937.1"/>
    </source>
</evidence>
<name>A0A561SVP7_9PSEU</name>
<keyword evidence="1" id="KW-1133">Transmembrane helix</keyword>
<keyword evidence="3" id="KW-1185">Reference proteome</keyword>
<evidence type="ECO:0000313" key="3">
    <source>
        <dbReference type="Proteomes" id="UP000321261"/>
    </source>
</evidence>
<dbReference type="Proteomes" id="UP000321261">
    <property type="component" value="Unassembled WGS sequence"/>
</dbReference>
<keyword evidence="1" id="KW-0812">Transmembrane</keyword>